<keyword evidence="6" id="KW-0732">Signal</keyword>
<keyword evidence="4" id="KW-0325">Glycoprotein</keyword>
<dbReference type="Pfam" id="PF00079">
    <property type="entry name" value="Serpin"/>
    <property type="match status" value="1"/>
</dbReference>
<dbReference type="PANTHER" id="PTHR11461:SF211">
    <property type="entry name" value="GH10112P-RELATED"/>
    <property type="match status" value="1"/>
</dbReference>
<evidence type="ECO:0000256" key="2">
    <source>
        <dbReference type="ARBA" id="ARBA00022690"/>
    </source>
</evidence>
<dbReference type="InterPro" id="IPR042185">
    <property type="entry name" value="Serpin_sf_2"/>
</dbReference>
<dbReference type="InterPro" id="IPR042178">
    <property type="entry name" value="Serpin_sf_1"/>
</dbReference>
<dbReference type="KEGG" id="vde:111254042"/>
<evidence type="ECO:0000256" key="5">
    <source>
        <dbReference type="RuleBase" id="RU000411"/>
    </source>
</evidence>
<keyword evidence="9" id="KW-1185">Reference proteome</keyword>
<feature type="domain" description="Serpin" evidence="7">
    <location>
        <begin position="50"/>
        <end position="420"/>
    </location>
</feature>
<dbReference type="PANTHER" id="PTHR11461">
    <property type="entry name" value="SERINE PROTEASE INHIBITOR, SERPIN"/>
    <property type="match status" value="1"/>
</dbReference>
<dbReference type="Gene3D" id="3.30.497.10">
    <property type="entry name" value="Antithrombin, subunit I, domain 2"/>
    <property type="match status" value="1"/>
</dbReference>
<keyword evidence="3" id="KW-0722">Serine protease inhibitor</keyword>
<dbReference type="Proteomes" id="UP000594260">
    <property type="component" value="Unplaced"/>
</dbReference>
<dbReference type="CDD" id="cd00172">
    <property type="entry name" value="serpin"/>
    <property type="match status" value="1"/>
</dbReference>
<dbReference type="InParanoid" id="A0A7M7KV63"/>
<dbReference type="GeneID" id="111254042"/>
<reference evidence="8" key="1">
    <citation type="submission" date="2021-01" db="UniProtKB">
        <authorList>
            <consortium name="EnsemblMetazoa"/>
        </authorList>
    </citation>
    <scope>IDENTIFICATION</scope>
</reference>
<accession>A0A7M7KV63</accession>
<dbReference type="RefSeq" id="XP_022670228.1">
    <property type="nucleotide sequence ID" value="XM_022814493.1"/>
</dbReference>
<evidence type="ECO:0000313" key="8">
    <source>
        <dbReference type="EnsemblMetazoa" id="XP_022670229"/>
    </source>
</evidence>
<evidence type="ECO:0000256" key="1">
    <source>
        <dbReference type="ARBA" id="ARBA00009500"/>
    </source>
</evidence>
<evidence type="ECO:0000256" key="4">
    <source>
        <dbReference type="ARBA" id="ARBA00023180"/>
    </source>
</evidence>
<proteinExistence type="inferred from homology"/>
<dbReference type="GO" id="GO:0005615">
    <property type="term" value="C:extracellular space"/>
    <property type="evidence" value="ECO:0007669"/>
    <property type="project" value="InterPro"/>
</dbReference>
<evidence type="ECO:0000256" key="6">
    <source>
        <dbReference type="SAM" id="SignalP"/>
    </source>
</evidence>
<dbReference type="EnsemblMetazoa" id="XM_022814494">
    <property type="protein sequence ID" value="XP_022670229"/>
    <property type="gene ID" value="LOC111254042"/>
</dbReference>
<dbReference type="InterPro" id="IPR000215">
    <property type="entry name" value="Serpin_fam"/>
</dbReference>
<feature type="signal peptide" evidence="6">
    <location>
        <begin position="1"/>
        <end position="16"/>
    </location>
</feature>
<sequence>MRILPLVSFLVGAANAKAVTPDCQHASALKQPRISVSETKLWASIGRFGHSLLKQTALSENTGENVLISPLSVHSALSKVALGVSGSGKQQLQKALHTDAIKDAELVRTYSRFISRQDNDTDKFIIRLANRLYVNKSVSVVQSYVDLVNKNFHAEVANVNFAIDGERIRKGINEFVYNKTHRLIPHILQKPLPNDTMMVLLNVLYFRGKWANPMGAEIRSLAFNRHCDQFKKMHKEWISARLTIPYLLSTKLQAQLFSLPYESTGDYTTSLLIIMPMEDHSCSIKKWLHSISWNNMRKEIGRMAYEDVYFKMPRFEVDYRTEMRDALGAMGINGFFEKPDFSGMISTNQQQNMTILVYKVIHQMKLIVNQYGIEATGTSVAQVMPVSMPKVDVTIDRSFYMAVLYKHRESNMTLPIISSLIVDV</sequence>
<protein>
    <recommendedName>
        <fullName evidence="7">Serpin domain-containing protein</fullName>
    </recommendedName>
</protein>
<dbReference type="RefSeq" id="XP_022670229.1">
    <property type="nucleotide sequence ID" value="XM_022814494.1"/>
</dbReference>
<dbReference type="AlphaFoldDB" id="A0A7M7KV63"/>
<dbReference type="SUPFAM" id="SSF56574">
    <property type="entry name" value="Serpins"/>
    <property type="match status" value="1"/>
</dbReference>
<dbReference type="EnsemblMetazoa" id="XM_022814493">
    <property type="protein sequence ID" value="XP_022670228"/>
    <property type="gene ID" value="LOC111254042"/>
</dbReference>
<name>A0A7M7KV63_VARDE</name>
<dbReference type="InterPro" id="IPR036186">
    <property type="entry name" value="Serpin_sf"/>
</dbReference>
<dbReference type="SMART" id="SM00093">
    <property type="entry name" value="SERPIN"/>
    <property type="match status" value="1"/>
</dbReference>
<dbReference type="InterPro" id="IPR023796">
    <property type="entry name" value="Serpin_dom"/>
</dbReference>
<evidence type="ECO:0000313" key="9">
    <source>
        <dbReference type="Proteomes" id="UP000594260"/>
    </source>
</evidence>
<comment type="similarity">
    <text evidence="1 5">Belongs to the serpin family.</text>
</comment>
<keyword evidence="2" id="KW-0646">Protease inhibitor</keyword>
<dbReference type="OrthoDB" id="6485996at2759"/>
<dbReference type="GO" id="GO:0004867">
    <property type="term" value="F:serine-type endopeptidase inhibitor activity"/>
    <property type="evidence" value="ECO:0007669"/>
    <property type="project" value="UniProtKB-KW"/>
</dbReference>
<evidence type="ECO:0000259" key="7">
    <source>
        <dbReference type="SMART" id="SM00093"/>
    </source>
</evidence>
<organism evidence="8 9">
    <name type="scientific">Varroa destructor</name>
    <name type="common">Honeybee mite</name>
    <dbReference type="NCBI Taxonomy" id="109461"/>
    <lineage>
        <taxon>Eukaryota</taxon>
        <taxon>Metazoa</taxon>
        <taxon>Ecdysozoa</taxon>
        <taxon>Arthropoda</taxon>
        <taxon>Chelicerata</taxon>
        <taxon>Arachnida</taxon>
        <taxon>Acari</taxon>
        <taxon>Parasitiformes</taxon>
        <taxon>Mesostigmata</taxon>
        <taxon>Gamasina</taxon>
        <taxon>Dermanyssoidea</taxon>
        <taxon>Varroidae</taxon>
        <taxon>Varroa</taxon>
    </lineage>
</organism>
<dbReference type="Gene3D" id="2.30.39.10">
    <property type="entry name" value="Alpha-1-antitrypsin, domain 1"/>
    <property type="match status" value="1"/>
</dbReference>
<feature type="chain" id="PRO_5033913668" description="Serpin domain-containing protein" evidence="6">
    <location>
        <begin position="17"/>
        <end position="424"/>
    </location>
</feature>
<evidence type="ECO:0000256" key="3">
    <source>
        <dbReference type="ARBA" id="ARBA00022900"/>
    </source>
</evidence>